<feature type="transmembrane region" description="Helical" evidence="12">
    <location>
        <begin position="223"/>
        <end position="245"/>
    </location>
</feature>
<evidence type="ECO:0000256" key="10">
    <source>
        <dbReference type="ARBA" id="ARBA00023136"/>
    </source>
</evidence>
<evidence type="ECO:0000256" key="9">
    <source>
        <dbReference type="ARBA" id="ARBA00023065"/>
    </source>
</evidence>
<evidence type="ECO:0000256" key="6">
    <source>
        <dbReference type="ARBA" id="ARBA00022882"/>
    </source>
</evidence>
<keyword evidence="15" id="KW-1185">Reference proteome</keyword>
<dbReference type="SUPFAM" id="SSF81324">
    <property type="entry name" value="Voltage-gated potassium channels"/>
    <property type="match status" value="1"/>
</dbReference>
<evidence type="ECO:0000256" key="11">
    <source>
        <dbReference type="ARBA" id="ARBA00023303"/>
    </source>
</evidence>
<comment type="subcellular location">
    <subcellularLocation>
        <location evidence="1">Membrane</location>
        <topology evidence="1">Multi-pass membrane protein</topology>
    </subcellularLocation>
</comment>
<keyword evidence="10 12" id="KW-0472">Membrane</keyword>
<feature type="transmembrane region" description="Helical" evidence="12">
    <location>
        <begin position="37"/>
        <end position="55"/>
    </location>
</feature>
<name>A0ABW5D975_9BACT</name>
<comment type="caution">
    <text evidence="14">The sequence shown here is derived from an EMBL/GenBank/DDBJ whole genome shotgun (WGS) entry which is preliminary data.</text>
</comment>
<dbReference type="InterPro" id="IPR027359">
    <property type="entry name" value="Volt_channel_dom_sf"/>
</dbReference>
<evidence type="ECO:0000256" key="8">
    <source>
        <dbReference type="ARBA" id="ARBA00022989"/>
    </source>
</evidence>
<reference evidence="15" key="1">
    <citation type="journal article" date="2019" name="Int. J. Syst. Evol. Microbiol.">
        <title>The Global Catalogue of Microorganisms (GCM) 10K type strain sequencing project: providing services to taxonomists for standard genome sequencing and annotation.</title>
        <authorList>
            <consortium name="The Broad Institute Genomics Platform"/>
            <consortium name="The Broad Institute Genome Sequencing Center for Infectious Disease"/>
            <person name="Wu L."/>
            <person name="Ma J."/>
        </authorList>
    </citation>
    <scope>NUCLEOTIDE SEQUENCE [LARGE SCALE GENOMIC DNA]</scope>
    <source>
        <strain evidence="15">CGMCC 4.7106</strain>
    </source>
</reference>
<keyword evidence="5" id="KW-0631">Potassium channel</keyword>
<sequence length="286" mass="32165">MEDKPSGTNREGQAIEPKLRERIWRIIFLSDTKAGQWFDIVLLVLIGSSVLVVMLDSVEALKIRHQVLFSVLEWIFTLIFTVEYIIRMCVVRKKRNYALSFFGIVDLLSILPTYVAIFLPASQYFMIIRILRLLRMFRILKMAHHFGQANVLLNALRASSPKISVFLFFILTLVSIEGTLMYLIEGAYNPGFSSIPQAIYWAIVTVTTVGYGDVAPMTVAGKVLSSLIMLSGFSIIAVPAGIVTAEIGREREMLRMDHRKCKQCGWTGHDPGANFCKHCGCALSTH</sequence>
<keyword evidence="11" id="KW-0407">Ion channel</keyword>
<feature type="transmembrane region" description="Helical" evidence="12">
    <location>
        <begin position="163"/>
        <end position="184"/>
    </location>
</feature>
<dbReference type="EMBL" id="JBHUIT010000017">
    <property type="protein sequence ID" value="MFD2256989.1"/>
    <property type="molecule type" value="Genomic_DNA"/>
</dbReference>
<keyword evidence="8 12" id="KW-1133">Transmembrane helix</keyword>
<feature type="transmembrane region" description="Helical" evidence="12">
    <location>
        <begin position="67"/>
        <end position="86"/>
    </location>
</feature>
<keyword evidence="9" id="KW-0406">Ion transport</keyword>
<evidence type="ECO:0000256" key="7">
    <source>
        <dbReference type="ARBA" id="ARBA00022958"/>
    </source>
</evidence>
<evidence type="ECO:0000256" key="4">
    <source>
        <dbReference type="ARBA" id="ARBA00022692"/>
    </source>
</evidence>
<dbReference type="Gene3D" id="1.20.120.350">
    <property type="entry name" value="Voltage-gated potassium channels. Chain C"/>
    <property type="match status" value="1"/>
</dbReference>
<evidence type="ECO:0000259" key="13">
    <source>
        <dbReference type="Pfam" id="PF00520"/>
    </source>
</evidence>
<evidence type="ECO:0000256" key="2">
    <source>
        <dbReference type="ARBA" id="ARBA00022448"/>
    </source>
</evidence>
<dbReference type="Gene3D" id="1.10.287.70">
    <property type="match status" value="1"/>
</dbReference>
<keyword evidence="6" id="KW-0851">Voltage-gated channel</keyword>
<accession>A0ABW5D975</accession>
<protein>
    <submittedName>
        <fullName evidence="14">Ion transporter</fullName>
    </submittedName>
</protein>
<keyword evidence="4 12" id="KW-0812">Transmembrane</keyword>
<keyword evidence="7" id="KW-0630">Potassium</keyword>
<keyword evidence="3" id="KW-0633">Potassium transport</keyword>
<dbReference type="InterPro" id="IPR005821">
    <property type="entry name" value="Ion_trans_dom"/>
</dbReference>
<organism evidence="14 15">
    <name type="scientific">Luteolibacter algae</name>
    <dbReference type="NCBI Taxonomy" id="454151"/>
    <lineage>
        <taxon>Bacteria</taxon>
        <taxon>Pseudomonadati</taxon>
        <taxon>Verrucomicrobiota</taxon>
        <taxon>Verrucomicrobiia</taxon>
        <taxon>Verrucomicrobiales</taxon>
        <taxon>Verrucomicrobiaceae</taxon>
        <taxon>Luteolibacter</taxon>
    </lineage>
</organism>
<evidence type="ECO:0000313" key="15">
    <source>
        <dbReference type="Proteomes" id="UP001597375"/>
    </source>
</evidence>
<evidence type="ECO:0000313" key="14">
    <source>
        <dbReference type="EMBL" id="MFD2256989.1"/>
    </source>
</evidence>
<evidence type="ECO:0000256" key="12">
    <source>
        <dbReference type="SAM" id="Phobius"/>
    </source>
</evidence>
<dbReference type="Pfam" id="PF00520">
    <property type="entry name" value="Ion_trans"/>
    <property type="match status" value="1"/>
</dbReference>
<evidence type="ECO:0000256" key="1">
    <source>
        <dbReference type="ARBA" id="ARBA00004141"/>
    </source>
</evidence>
<dbReference type="RefSeq" id="WP_386820277.1">
    <property type="nucleotide sequence ID" value="NZ_JBHUIT010000017.1"/>
</dbReference>
<feature type="transmembrane region" description="Helical" evidence="12">
    <location>
        <begin position="98"/>
        <end position="131"/>
    </location>
</feature>
<proteinExistence type="predicted"/>
<gene>
    <name evidence="14" type="ORF">ACFSSA_09895</name>
</gene>
<dbReference type="InterPro" id="IPR028325">
    <property type="entry name" value="VG_K_chnl"/>
</dbReference>
<evidence type="ECO:0000256" key="3">
    <source>
        <dbReference type="ARBA" id="ARBA00022538"/>
    </source>
</evidence>
<dbReference type="Proteomes" id="UP001597375">
    <property type="component" value="Unassembled WGS sequence"/>
</dbReference>
<dbReference type="PRINTS" id="PR00169">
    <property type="entry name" value="KCHANNEL"/>
</dbReference>
<evidence type="ECO:0000256" key="5">
    <source>
        <dbReference type="ARBA" id="ARBA00022826"/>
    </source>
</evidence>
<feature type="domain" description="Ion transport" evidence="13">
    <location>
        <begin position="36"/>
        <end position="252"/>
    </location>
</feature>
<dbReference type="PANTHER" id="PTHR11537:SF254">
    <property type="entry name" value="POTASSIUM VOLTAGE-GATED CHANNEL PROTEIN SHAB"/>
    <property type="match status" value="1"/>
</dbReference>
<dbReference type="PANTHER" id="PTHR11537">
    <property type="entry name" value="VOLTAGE-GATED POTASSIUM CHANNEL"/>
    <property type="match status" value="1"/>
</dbReference>
<keyword evidence="2" id="KW-0813">Transport</keyword>